<dbReference type="InterPro" id="IPR042070">
    <property type="entry name" value="PucR_C-HTH_sf"/>
</dbReference>
<evidence type="ECO:0000259" key="1">
    <source>
        <dbReference type="Pfam" id="PF07905"/>
    </source>
</evidence>
<comment type="caution">
    <text evidence="3">The sequence shown here is derived from an EMBL/GenBank/DDBJ whole genome shotgun (WGS) entry which is preliminary data.</text>
</comment>
<dbReference type="PANTHER" id="PTHR33744">
    <property type="entry name" value="CARBOHYDRATE DIACID REGULATOR"/>
    <property type="match status" value="1"/>
</dbReference>
<accession>A0ABP5MAR6</accession>
<feature type="domain" description="PucR C-terminal helix-turn-helix" evidence="2">
    <location>
        <begin position="417"/>
        <end position="471"/>
    </location>
</feature>
<dbReference type="InterPro" id="IPR025736">
    <property type="entry name" value="PucR_C-HTH_dom"/>
</dbReference>
<evidence type="ECO:0000259" key="2">
    <source>
        <dbReference type="Pfam" id="PF13556"/>
    </source>
</evidence>
<reference evidence="4" key="1">
    <citation type="journal article" date="2019" name="Int. J. Syst. Evol. Microbiol.">
        <title>The Global Catalogue of Microorganisms (GCM) 10K type strain sequencing project: providing services to taxonomists for standard genome sequencing and annotation.</title>
        <authorList>
            <consortium name="The Broad Institute Genomics Platform"/>
            <consortium name="The Broad Institute Genome Sequencing Center for Infectious Disease"/>
            <person name="Wu L."/>
            <person name="Ma J."/>
        </authorList>
    </citation>
    <scope>NUCLEOTIDE SEQUENCE [LARGE SCALE GENOMIC DNA]</scope>
    <source>
        <strain evidence="4">JCM 16026</strain>
    </source>
</reference>
<organism evidence="3 4">
    <name type="scientific">Agrococcus versicolor</name>
    <dbReference type="NCBI Taxonomy" id="501482"/>
    <lineage>
        <taxon>Bacteria</taxon>
        <taxon>Bacillati</taxon>
        <taxon>Actinomycetota</taxon>
        <taxon>Actinomycetes</taxon>
        <taxon>Micrococcales</taxon>
        <taxon>Microbacteriaceae</taxon>
        <taxon>Agrococcus</taxon>
    </lineage>
</organism>
<feature type="domain" description="Purine catabolism PurC-like" evidence="1">
    <location>
        <begin position="5"/>
        <end position="113"/>
    </location>
</feature>
<dbReference type="EMBL" id="BAAAQT010000005">
    <property type="protein sequence ID" value="GAA2171531.1"/>
    <property type="molecule type" value="Genomic_DNA"/>
</dbReference>
<dbReference type="Proteomes" id="UP001501599">
    <property type="component" value="Unassembled WGS sequence"/>
</dbReference>
<evidence type="ECO:0000313" key="3">
    <source>
        <dbReference type="EMBL" id="GAA2171531.1"/>
    </source>
</evidence>
<keyword evidence="4" id="KW-1185">Reference proteome</keyword>
<sequence>MAAEPSLALRGIVVGDERRATPISWIASSDLPDPTPFLARDHVLLTTGRQLVEDDGRAPGYVRALVDAGVLAVGFGTGLHADVVPPALVDACLAADLPLLEVPYATSFLAIIRWNAERSTARERWAAEAQRSIAAAASRSDGAAAVVRALARELDVDAALLDDRARVRSAAGRGVDAALVDEALAVLRAGRRAARATDGPDGAWTLVQTLGGAGRLHGALAIAGAVALDAPARSVATTAAGLLDLALSTSQVARDRVAALEGAILEHALAGDVASASALLARVGEALPAEPIVVAIVAGAASVDADLAGTALVAQRDGQTVVAASAGQRTAVAAALDAARAPVGWSAPSSWAAAGTALAQARTALGRSRRLALASATFDPGADGLLGLLDDPQVRAAATAHLGALPTTQAGARDLALARTWFAHDCAWDAAARATGLHRHTLRDRVVALGRSLGLDVAAFADRATLWAWLQATAEPAASP</sequence>
<name>A0ABP5MAR6_9MICO</name>
<protein>
    <submittedName>
        <fullName evidence="3">PucR family transcriptional regulator</fullName>
    </submittedName>
</protein>
<proteinExistence type="predicted"/>
<dbReference type="PANTHER" id="PTHR33744:SF1">
    <property type="entry name" value="DNA-BINDING TRANSCRIPTIONAL ACTIVATOR ADER"/>
    <property type="match status" value="1"/>
</dbReference>
<dbReference type="InterPro" id="IPR051448">
    <property type="entry name" value="CdaR-like_regulators"/>
</dbReference>
<dbReference type="Gene3D" id="1.10.10.2840">
    <property type="entry name" value="PucR C-terminal helix-turn-helix domain"/>
    <property type="match status" value="1"/>
</dbReference>
<dbReference type="InterPro" id="IPR012914">
    <property type="entry name" value="PucR_dom"/>
</dbReference>
<dbReference type="Pfam" id="PF13556">
    <property type="entry name" value="HTH_30"/>
    <property type="match status" value="1"/>
</dbReference>
<gene>
    <name evidence="3" type="ORF">GCM10009846_05640</name>
</gene>
<evidence type="ECO:0000313" key="4">
    <source>
        <dbReference type="Proteomes" id="UP001501599"/>
    </source>
</evidence>
<dbReference type="Pfam" id="PF07905">
    <property type="entry name" value="PucR"/>
    <property type="match status" value="1"/>
</dbReference>